<keyword evidence="3" id="KW-1185">Reference proteome</keyword>
<proteinExistence type="predicted"/>
<sequence length="398" mass="44931">MGPLFRRRSKASLSSELDELDQSFKTNRYANVFSFHPDGSMSPPLRPTPSQIEEGVKNGTMKRCALSMLEMSEVKEMRDFGDVMNVIECFEEKGLEGELKKAAAAAGEEEEDDFLLVDTSERSHMNTSGFLHMSMTGMRRSVSTASFQTSNKQSLCLSTLPEIVDETSRVNQSPKETGEPEPQDTSAEHAITMVAIKIDDSEKQIGSEQSSNAENELDQSTKSILSTSSGNPLRSSFKRRDGHDELDRSSKSANLRSYLKSVDSTENKMKRNVSFTSLEIRSYNVTLGDAATSSGPPVSLDWQYDPQPQVIEIESYENHKTHRCREELVMPASHRKYLLMREAGFTRSEIQKAIDEAKRTAKRREWTKKNLHLQPVEEVLESTKRRFGKLIRKNIGEK</sequence>
<accession>A0ABD3PAB6</accession>
<evidence type="ECO:0000313" key="3">
    <source>
        <dbReference type="Proteomes" id="UP001530400"/>
    </source>
</evidence>
<comment type="caution">
    <text evidence="2">The sequence shown here is derived from an EMBL/GenBank/DDBJ whole genome shotgun (WGS) entry which is preliminary data.</text>
</comment>
<gene>
    <name evidence="2" type="ORF">ACHAWO_009906</name>
</gene>
<protein>
    <submittedName>
        <fullName evidence="2">Uncharacterized protein</fullName>
    </submittedName>
</protein>
<feature type="compositionally biased region" description="Polar residues" evidence="1">
    <location>
        <begin position="206"/>
        <end position="234"/>
    </location>
</feature>
<feature type="compositionally biased region" description="Basic and acidic residues" evidence="1">
    <location>
        <begin position="238"/>
        <end position="250"/>
    </location>
</feature>
<feature type="region of interest" description="Disordered" evidence="1">
    <location>
        <begin position="165"/>
        <end position="188"/>
    </location>
</feature>
<feature type="region of interest" description="Disordered" evidence="1">
    <location>
        <begin position="203"/>
        <end position="252"/>
    </location>
</feature>
<dbReference type="Proteomes" id="UP001530400">
    <property type="component" value="Unassembled WGS sequence"/>
</dbReference>
<dbReference type="AlphaFoldDB" id="A0ABD3PAB6"/>
<reference evidence="2 3" key="1">
    <citation type="submission" date="2024-10" db="EMBL/GenBank/DDBJ databases">
        <title>Updated reference genomes for cyclostephanoid diatoms.</title>
        <authorList>
            <person name="Roberts W.R."/>
            <person name="Alverson A.J."/>
        </authorList>
    </citation>
    <scope>NUCLEOTIDE SEQUENCE [LARGE SCALE GENOMIC DNA]</scope>
    <source>
        <strain evidence="2 3">AJA010-31</strain>
    </source>
</reference>
<dbReference type="EMBL" id="JALLPJ020000720">
    <property type="protein sequence ID" value="KAL3784642.1"/>
    <property type="molecule type" value="Genomic_DNA"/>
</dbReference>
<name>A0ABD3PAB6_9STRA</name>
<evidence type="ECO:0000256" key="1">
    <source>
        <dbReference type="SAM" id="MobiDB-lite"/>
    </source>
</evidence>
<evidence type="ECO:0000313" key="2">
    <source>
        <dbReference type="EMBL" id="KAL3784642.1"/>
    </source>
</evidence>
<organism evidence="2 3">
    <name type="scientific">Cyclotella atomus</name>
    <dbReference type="NCBI Taxonomy" id="382360"/>
    <lineage>
        <taxon>Eukaryota</taxon>
        <taxon>Sar</taxon>
        <taxon>Stramenopiles</taxon>
        <taxon>Ochrophyta</taxon>
        <taxon>Bacillariophyta</taxon>
        <taxon>Coscinodiscophyceae</taxon>
        <taxon>Thalassiosirophycidae</taxon>
        <taxon>Stephanodiscales</taxon>
        <taxon>Stephanodiscaceae</taxon>
        <taxon>Cyclotella</taxon>
    </lineage>
</organism>